<accession>A0A165LS61</accession>
<dbReference type="InterPro" id="IPR036910">
    <property type="entry name" value="HMG_box_dom_sf"/>
</dbReference>
<feature type="region of interest" description="Disordered" evidence="1">
    <location>
        <begin position="117"/>
        <end position="153"/>
    </location>
</feature>
<feature type="compositionally biased region" description="Basic and acidic residues" evidence="1">
    <location>
        <begin position="271"/>
        <end position="281"/>
    </location>
</feature>
<reference evidence="2 3" key="1">
    <citation type="journal article" date="2016" name="Mol. Biol. Evol.">
        <title>Comparative Genomics of Early-Diverging Mushroom-Forming Fungi Provides Insights into the Origins of Lignocellulose Decay Capabilities.</title>
        <authorList>
            <person name="Nagy L.G."/>
            <person name="Riley R."/>
            <person name="Tritt A."/>
            <person name="Adam C."/>
            <person name="Daum C."/>
            <person name="Floudas D."/>
            <person name="Sun H."/>
            <person name="Yadav J.S."/>
            <person name="Pangilinan J."/>
            <person name="Larsson K.H."/>
            <person name="Matsuura K."/>
            <person name="Barry K."/>
            <person name="Labutti K."/>
            <person name="Kuo R."/>
            <person name="Ohm R.A."/>
            <person name="Bhattacharya S.S."/>
            <person name="Shirouzu T."/>
            <person name="Yoshinaga Y."/>
            <person name="Martin F.M."/>
            <person name="Grigoriev I.V."/>
            <person name="Hibbett D.S."/>
        </authorList>
    </citation>
    <scope>NUCLEOTIDE SEQUENCE [LARGE SCALE GENOMIC DNA]</scope>
    <source>
        <strain evidence="2 3">HHB12029</strain>
    </source>
</reference>
<proteinExistence type="predicted"/>
<evidence type="ECO:0000313" key="2">
    <source>
        <dbReference type="EMBL" id="KZV98248.1"/>
    </source>
</evidence>
<organism evidence="2 3">
    <name type="scientific">Exidia glandulosa HHB12029</name>
    <dbReference type="NCBI Taxonomy" id="1314781"/>
    <lineage>
        <taxon>Eukaryota</taxon>
        <taxon>Fungi</taxon>
        <taxon>Dikarya</taxon>
        <taxon>Basidiomycota</taxon>
        <taxon>Agaricomycotina</taxon>
        <taxon>Agaricomycetes</taxon>
        <taxon>Auriculariales</taxon>
        <taxon>Exidiaceae</taxon>
        <taxon>Exidia</taxon>
    </lineage>
</organism>
<dbReference type="OrthoDB" id="10626312at2759"/>
<dbReference type="Proteomes" id="UP000077266">
    <property type="component" value="Unassembled WGS sequence"/>
</dbReference>
<protein>
    <submittedName>
        <fullName evidence="2">Uncharacterized protein</fullName>
    </submittedName>
</protein>
<feature type="region of interest" description="Disordered" evidence="1">
    <location>
        <begin position="268"/>
        <end position="296"/>
    </location>
</feature>
<gene>
    <name evidence="2" type="ORF">EXIGLDRAFT_728713</name>
</gene>
<keyword evidence="3" id="KW-1185">Reference proteome</keyword>
<evidence type="ECO:0000256" key="1">
    <source>
        <dbReference type="SAM" id="MobiDB-lite"/>
    </source>
</evidence>
<dbReference type="SUPFAM" id="SSF47095">
    <property type="entry name" value="HMG-box"/>
    <property type="match status" value="1"/>
</dbReference>
<name>A0A165LS61_EXIGL</name>
<dbReference type="AlphaFoldDB" id="A0A165LS61"/>
<dbReference type="InParanoid" id="A0A165LS61"/>
<sequence>MSQFSRTFANAASSLASKRHYSVRLPLPPLGASSPRSPPQSPNSAFFPLMYHARSPSLSGSPPQVTPPFATVGTPAIPRSPSQMQFFPTPPRSPSQMQFTFGSPMLQAQSSFVDLRSQSASPASVDSVPQDVAPQPRPIAGRKSKAANDDAPKKRGLNAFTYYRKTFRERYPDIDDAIPTQKDRSTVTGAIWQAEDAEVKAFCQRVVQPHERTVEEAERLEFIRTTVSNKRKKERAAAGTDKLTGRNALIFRLWEERRSKAEIVHAMQEYDEAHPAPEPSRKRQRKNGNAERKKKAVTEEVVPVIMHQPAPSYAAYESPLTFPSPLTSASPYAELYSLPASSPAPSSPAGVALSSPAHSVASLPSVDVFAPQLSFDAETTATHWSLLDLLSRQPAVAAPVAQLPIVVEVEQQPTTSDDIASAFNYDDVMMQLTDAFSETPFLDPSDPTHLPFSLGGEDNLAAFNLTYNFPEHYGRPPPPSSDHNMLPTQEDGPLFDMAYFTPALDA</sequence>
<evidence type="ECO:0000313" key="3">
    <source>
        <dbReference type="Proteomes" id="UP000077266"/>
    </source>
</evidence>
<dbReference type="EMBL" id="KV425921">
    <property type="protein sequence ID" value="KZV98248.1"/>
    <property type="molecule type" value="Genomic_DNA"/>
</dbReference>
<feature type="region of interest" description="Disordered" evidence="1">
    <location>
        <begin position="25"/>
        <end position="82"/>
    </location>
</feature>
<dbReference type="Gene3D" id="1.10.30.10">
    <property type="entry name" value="High mobility group box domain"/>
    <property type="match status" value="1"/>
</dbReference>